<keyword evidence="4" id="KW-1185">Reference proteome</keyword>
<keyword evidence="1" id="KW-0040">ANK repeat</keyword>
<gene>
    <name evidence="3" type="ORF">CKAN_00559100</name>
</gene>
<feature type="compositionally biased region" description="Acidic residues" evidence="2">
    <location>
        <begin position="89"/>
        <end position="117"/>
    </location>
</feature>
<feature type="repeat" description="ANK" evidence="1">
    <location>
        <begin position="208"/>
        <end position="240"/>
    </location>
</feature>
<evidence type="ECO:0000256" key="1">
    <source>
        <dbReference type="PROSITE-ProRule" id="PRU00023"/>
    </source>
</evidence>
<feature type="repeat" description="ANK" evidence="1">
    <location>
        <begin position="274"/>
        <end position="306"/>
    </location>
</feature>
<dbReference type="Proteomes" id="UP000283530">
    <property type="component" value="Unassembled WGS sequence"/>
</dbReference>
<dbReference type="SMART" id="SM00248">
    <property type="entry name" value="ANK"/>
    <property type="match status" value="5"/>
</dbReference>
<dbReference type="PROSITE" id="PS50297">
    <property type="entry name" value="ANK_REP_REGION"/>
    <property type="match status" value="3"/>
</dbReference>
<dbReference type="PANTHER" id="PTHR22677:SF4">
    <property type="entry name" value="USHER SYNDROME TYPE-1G PROTEIN-LIKE PROTEIN"/>
    <property type="match status" value="1"/>
</dbReference>
<comment type="caution">
    <text evidence="3">The sequence shown here is derived from an EMBL/GenBank/DDBJ whole genome shotgun (WGS) entry which is preliminary data.</text>
</comment>
<dbReference type="AlphaFoldDB" id="A0A3S3Q0N3"/>
<evidence type="ECO:0000256" key="2">
    <source>
        <dbReference type="SAM" id="MobiDB-lite"/>
    </source>
</evidence>
<dbReference type="STRING" id="337451.A0A3S3Q0N3"/>
<evidence type="ECO:0000313" key="3">
    <source>
        <dbReference type="EMBL" id="RWR77117.1"/>
    </source>
</evidence>
<name>A0A3S3Q0N3_9MAGN</name>
<dbReference type="OrthoDB" id="1577640at2759"/>
<feature type="repeat" description="ANK" evidence="1">
    <location>
        <begin position="241"/>
        <end position="273"/>
    </location>
</feature>
<feature type="region of interest" description="Disordered" evidence="2">
    <location>
        <begin position="80"/>
        <end position="119"/>
    </location>
</feature>
<dbReference type="InterPro" id="IPR036770">
    <property type="entry name" value="Ankyrin_rpt-contain_sf"/>
</dbReference>
<reference evidence="3 4" key="1">
    <citation type="journal article" date="2019" name="Nat. Plants">
        <title>Stout camphor tree genome fills gaps in understanding of flowering plant genome evolution.</title>
        <authorList>
            <person name="Chaw S.M."/>
            <person name="Liu Y.C."/>
            <person name="Wu Y.W."/>
            <person name="Wang H.Y."/>
            <person name="Lin C.I."/>
            <person name="Wu C.S."/>
            <person name="Ke H.M."/>
            <person name="Chang L.Y."/>
            <person name="Hsu C.Y."/>
            <person name="Yang H.T."/>
            <person name="Sudianto E."/>
            <person name="Hsu M.H."/>
            <person name="Wu K.P."/>
            <person name="Wang L.N."/>
            <person name="Leebens-Mack J.H."/>
            <person name="Tsai I.J."/>
        </authorList>
    </citation>
    <scope>NUCLEOTIDE SEQUENCE [LARGE SCALE GENOMIC DNA]</scope>
    <source>
        <strain evidence="4">cv. Chaw 1501</strain>
        <tissue evidence="3">Young leaves</tissue>
    </source>
</reference>
<accession>A0A3S3Q0N3</accession>
<dbReference type="Pfam" id="PF12796">
    <property type="entry name" value="Ank_2"/>
    <property type="match status" value="1"/>
</dbReference>
<evidence type="ECO:0000313" key="4">
    <source>
        <dbReference type="Proteomes" id="UP000283530"/>
    </source>
</evidence>
<dbReference type="EMBL" id="QPKB01000002">
    <property type="protein sequence ID" value="RWR77117.1"/>
    <property type="molecule type" value="Genomic_DNA"/>
</dbReference>
<dbReference type="Gene3D" id="1.25.40.20">
    <property type="entry name" value="Ankyrin repeat-containing domain"/>
    <property type="match status" value="2"/>
</dbReference>
<dbReference type="SUPFAM" id="SSF48403">
    <property type="entry name" value="Ankyrin repeat"/>
    <property type="match status" value="1"/>
</dbReference>
<dbReference type="PANTHER" id="PTHR22677">
    <property type="entry name" value="ANKYRIN REPEAT DOMAIN-CONTAINING PROTEIN 60"/>
    <property type="match status" value="1"/>
</dbReference>
<dbReference type="InterPro" id="IPR039323">
    <property type="entry name" value="ANKRD_45/46/60"/>
</dbReference>
<dbReference type="PROSITE" id="PS50088">
    <property type="entry name" value="ANK_REPEAT"/>
    <property type="match status" value="3"/>
</dbReference>
<dbReference type="Pfam" id="PF13637">
    <property type="entry name" value="Ank_4"/>
    <property type="match status" value="1"/>
</dbReference>
<protein>
    <submittedName>
        <fullName evidence="3">Ankyrin repeat domain-containing protein, chloroplastic isoform X1</fullName>
    </submittedName>
</protein>
<dbReference type="InterPro" id="IPR002110">
    <property type="entry name" value="Ankyrin_rpt"/>
</dbReference>
<sequence length="340" mass="37771">MSSFAGAVASSSPHSLFHLLPPFSSAARTTCSSSFSLRAPESSSPFFNSGICVSLRSKSTTPRISIWVASKRVPLQTHESNWEYPYDGSDSDYDDDDDEGNKEEREQEFENDFEKDEEEKRIEAGVAAAKYVDTATAPTQYEEELIKEVELLLEPEEKAILEQNEYPVLSKISTTKWSPFHSLALSVQIPFMDKLLQSGFDIDAVDKDGFTALHKAVIGKKEAVISHLLRKGANPHVRNKDGATPLHYAVQVGAIQTVKLLIKYKVDVNVADNEGWTPLHVAVQSRSRDIAKVLLVNGADRTRRNKDGKAPLDLALCFGKDFKSYEVSKLLKLVPANRDL</sequence>
<proteinExistence type="predicted"/>
<organism evidence="3 4">
    <name type="scientific">Cinnamomum micranthum f. kanehirae</name>
    <dbReference type="NCBI Taxonomy" id="337451"/>
    <lineage>
        <taxon>Eukaryota</taxon>
        <taxon>Viridiplantae</taxon>
        <taxon>Streptophyta</taxon>
        <taxon>Embryophyta</taxon>
        <taxon>Tracheophyta</taxon>
        <taxon>Spermatophyta</taxon>
        <taxon>Magnoliopsida</taxon>
        <taxon>Magnoliidae</taxon>
        <taxon>Laurales</taxon>
        <taxon>Lauraceae</taxon>
        <taxon>Cinnamomum</taxon>
    </lineage>
</organism>